<dbReference type="AlphaFoldDB" id="A0AA97PGG3"/>
<dbReference type="Proteomes" id="UP000011086">
    <property type="component" value="Unassembled WGS sequence"/>
</dbReference>
<organism evidence="1">
    <name type="scientific">Pyricularia oryzae (strain Y34)</name>
    <name type="common">Rice blast fungus</name>
    <name type="synonym">Magnaporthe oryzae</name>
    <dbReference type="NCBI Taxonomy" id="1143189"/>
    <lineage>
        <taxon>Eukaryota</taxon>
        <taxon>Fungi</taxon>
        <taxon>Dikarya</taxon>
        <taxon>Ascomycota</taxon>
        <taxon>Pezizomycotina</taxon>
        <taxon>Sordariomycetes</taxon>
        <taxon>Sordariomycetidae</taxon>
        <taxon>Magnaporthales</taxon>
        <taxon>Pyriculariaceae</taxon>
        <taxon>Pyricularia</taxon>
    </lineage>
</organism>
<feature type="non-terminal residue" evidence="1">
    <location>
        <position position="1"/>
    </location>
</feature>
<sequence length="168" mass="18286">LSYSGIGCSMREMAVMPEGWNKTFVTAATTKQALGVSYDAVPITPNAEFKLQGFQTPIQYENSLTLLPTLKIELGIYSRAISVHVLPAAASGEDTGVAVFSRNQPVQPGGFSRSSKNFIGWSGLLENGSWAGEGLYKLKVCAFRAWEQVEDPNARKDCIVTDPFGVRY</sequence>
<evidence type="ECO:0000313" key="1">
    <source>
        <dbReference type="EMBL" id="ELQ33653.1"/>
    </source>
</evidence>
<proteinExistence type="predicted"/>
<dbReference type="EMBL" id="JH793605">
    <property type="protein sequence ID" value="ELQ33653.1"/>
    <property type="molecule type" value="Genomic_DNA"/>
</dbReference>
<protein>
    <submittedName>
        <fullName evidence="1">Uncharacterized protein</fullName>
    </submittedName>
</protein>
<accession>A0AA97PGG3</accession>
<gene>
    <name evidence="1" type="ORF">OOU_Y34scaffold00914g2</name>
</gene>
<name>A0AA97PGG3_PYRO3</name>
<reference evidence="1" key="1">
    <citation type="journal article" date="2012" name="PLoS Genet.">
        <title>Comparative analysis of the genomes of two field isolates of the rice blast fungus Magnaporthe oryzae.</title>
        <authorList>
            <person name="Xue M."/>
            <person name="Yang J."/>
            <person name="Li Z."/>
            <person name="Hu S."/>
            <person name="Yao N."/>
            <person name="Dean R.A."/>
            <person name="Zhao W."/>
            <person name="Shen M."/>
            <person name="Zhang H."/>
            <person name="Li C."/>
            <person name="Liu L."/>
            <person name="Cao L."/>
            <person name="Xu X."/>
            <person name="Xing Y."/>
            <person name="Hsiang T."/>
            <person name="Zhang Z."/>
            <person name="Xu J.R."/>
            <person name="Peng Y.L."/>
        </authorList>
    </citation>
    <scope>NUCLEOTIDE SEQUENCE</scope>
    <source>
        <strain evidence="1">Y34</strain>
    </source>
</reference>